<dbReference type="Gene3D" id="3.20.20.80">
    <property type="entry name" value="Glycosidases"/>
    <property type="match status" value="1"/>
</dbReference>
<dbReference type="PANTHER" id="PTHR13170:SF16">
    <property type="entry name" value="PROTEIN O-GLCNACASE"/>
    <property type="match status" value="1"/>
</dbReference>
<dbReference type="Pfam" id="PF02838">
    <property type="entry name" value="Glyco_hydro_20b"/>
    <property type="match status" value="1"/>
</dbReference>
<protein>
    <recommendedName>
        <fullName evidence="9">Hyaluronoglucosaminidase</fullName>
    </recommendedName>
</protein>
<feature type="signal peptide" evidence="4">
    <location>
        <begin position="1"/>
        <end position="30"/>
    </location>
</feature>
<proteinExistence type="inferred from homology"/>
<keyword evidence="1 3" id="KW-0378">Hydrolase</keyword>
<dbReference type="Gene3D" id="1.20.58.460">
    <property type="entry name" value="Hyaluronidase post-catalytic domain-like"/>
    <property type="match status" value="1"/>
</dbReference>
<keyword evidence="2 3" id="KW-0326">Glycosidase</keyword>
<comment type="similarity">
    <text evidence="3">Belongs to the glycosyl hydrolase 84 family.</text>
</comment>
<organism evidence="7 8">
    <name type="scientific">Rugosimonospora acidiphila</name>
    <dbReference type="NCBI Taxonomy" id="556531"/>
    <lineage>
        <taxon>Bacteria</taxon>
        <taxon>Bacillati</taxon>
        <taxon>Actinomycetota</taxon>
        <taxon>Actinomycetes</taxon>
        <taxon>Micromonosporales</taxon>
        <taxon>Micromonosporaceae</taxon>
        <taxon>Rugosimonospora</taxon>
    </lineage>
</organism>
<reference evidence="8" key="1">
    <citation type="journal article" date="2019" name="Int. J. Syst. Evol. Microbiol.">
        <title>The Global Catalogue of Microorganisms (GCM) 10K type strain sequencing project: providing services to taxonomists for standard genome sequencing and annotation.</title>
        <authorList>
            <consortium name="The Broad Institute Genomics Platform"/>
            <consortium name="The Broad Institute Genome Sequencing Center for Infectious Disease"/>
            <person name="Wu L."/>
            <person name="Ma J."/>
        </authorList>
    </citation>
    <scope>NUCLEOTIDE SEQUENCE [LARGE SCALE GENOMIC DNA]</scope>
    <source>
        <strain evidence="8">JCM 18304</strain>
    </source>
</reference>
<name>A0ABP9SKQ7_9ACTN</name>
<dbReference type="RefSeq" id="WP_345636174.1">
    <property type="nucleotide sequence ID" value="NZ_BAABJQ010000026.1"/>
</dbReference>
<evidence type="ECO:0000256" key="1">
    <source>
        <dbReference type="ARBA" id="ARBA00022801"/>
    </source>
</evidence>
<dbReference type="InterPro" id="IPR011496">
    <property type="entry name" value="O-GlcNAcase_cat"/>
</dbReference>
<evidence type="ECO:0000313" key="7">
    <source>
        <dbReference type="EMBL" id="GAA5196413.1"/>
    </source>
</evidence>
<dbReference type="InterPro" id="IPR008979">
    <property type="entry name" value="Galactose-bd-like_sf"/>
</dbReference>
<feature type="domain" description="F5/8 type C" evidence="5">
    <location>
        <begin position="642"/>
        <end position="761"/>
    </location>
</feature>
<dbReference type="SUPFAM" id="SSF55545">
    <property type="entry name" value="beta-N-acetylhexosaminidase-like domain"/>
    <property type="match status" value="1"/>
</dbReference>
<dbReference type="PROSITE" id="PS52009">
    <property type="entry name" value="GH84"/>
    <property type="match status" value="1"/>
</dbReference>
<accession>A0ABP9SKQ7</accession>
<dbReference type="Gene3D" id="2.60.120.260">
    <property type="entry name" value="Galactose-binding domain-like"/>
    <property type="match status" value="2"/>
</dbReference>
<dbReference type="InterPro" id="IPR015882">
    <property type="entry name" value="HEX_bac_N"/>
</dbReference>
<feature type="active site" description="Proton donor" evidence="3">
    <location>
        <position position="308"/>
    </location>
</feature>
<feature type="domain" description="GH84" evidence="6">
    <location>
        <begin position="193"/>
        <end position="471"/>
    </location>
</feature>
<dbReference type="SUPFAM" id="SSF49785">
    <property type="entry name" value="Galactose-binding domain-like"/>
    <property type="match status" value="2"/>
</dbReference>
<dbReference type="InterPro" id="IPR051822">
    <property type="entry name" value="Glycosyl_Hydrolase_84"/>
</dbReference>
<evidence type="ECO:0000259" key="6">
    <source>
        <dbReference type="PROSITE" id="PS52009"/>
    </source>
</evidence>
<feature type="domain" description="F5/8 type C" evidence="5">
    <location>
        <begin position="995"/>
        <end position="1135"/>
    </location>
</feature>
<dbReference type="Gene3D" id="3.30.379.10">
    <property type="entry name" value="Chitobiase/beta-hexosaminidase domain 2-like"/>
    <property type="match status" value="1"/>
</dbReference>
<evidence type="ECO:0000313" key="8">
    <source>
        <dbReference type="Proteomes" id="UP001501570"/>
    </source>
</evidence>
<dbReference type="Proteomes" id="UP001501570">
    <property type="component" value="Unassembled WGS sequence"/>
</dbReference>
<dbReference type="InterPro" id="IPR000421">
    <property type="entry name" value="FA58C"/>
</dbReference>
<dbReference type="Pfam" id="PF00754">
    <property type="entry name" value="F5_F8_type_C"/>
    <property type="match status" value="2"/>
</dbReference>
<evidence type="ECO:0000256" key="3">
    <source>
        <dbReference type="PROSITE-ProRule" id="PRU01353"/>
    </source>
</evidence>
<dbReference type="InterPro" id="IPR049019">
    <property type="entry name" value="NagJ-like_helical"/>
</dbReference>
<dbReference type="PANTHER" id="PTHR13170">
    <property type="entry name" value="O-GLCNACASE"/>
    <property type="match status" value="1"/>
</dbReference>
<feature type="chain" id="PRO_5047084727" description="Hyaluronoglucosaminidase" evidence="4">
    <location>
        <begin position="31"/>
        <end position="1137"/>
    </location>
</feature>
<dbReference type="SUPFAM" id="SSF51445">
    <property type="entry name" value="(Trans)glycosidases"/>
    <property type="match status" value="1"/>
</dbReference>
<evidence type="ECO:0000256" key="4">
    <source>
        <dbReference type="SAM" id="SignalP"/>
    </source>
</evidence>
<evidence type="ECO:0000256" key="2">
    <source>
        <dbReference type="ARBA" id="ARBA00023295"/>
    </source>
</evidence>
<evidence type="ECO:0008006" key="9">
    <source>
        <dbReference type="Google" id="ProtNLM"/>
    </source>
</evidence>
<dbReference type="PROSITE" id="PS50022">
    <property type="entry name" value="FA58C_3"/>
    <property type="match status" value="2"/>
</dbReference>
<dbReference type="Pfam" id="PF21774">
    <property type="entry name" value="NagJ_C"/>
    <property type="match status" value="1"/>
</dbReference>
<dbReference type="EMBL" id="BAABJQ010000026">
    <property type="protein sequence ID" value="GAA5196413.1"/>
    <property type="molecule type" value="Genomic_DNA"/>
</dbReference>
<sequence length="1137" mass="118327">MGRRALISSIATAALGLGLATTSGVLPAVAVPATAAPASLPAVYPVPRSIQAHGKSVPLGKAVALVTGPASDPAAVTAAQSVLTAAGVRTVEKVGNPAAVRRDETAVYVGGPDENPSSAAALSALRAPDAADLAAEGYVLASGQAKGRPTIVLDGHDATGTFYAAQTLRQLIQGQGQHASVAGVVVRDWPAQAQRGVIEGFYGTPWSNEQRLAQLDFYGAHKMNIYVYSPKDDPYLRAQWRDPYPPDQLAQLKALVDRANANHVEFTYALSPGLSVCYSSTADEQALVAKFQSLWDIGVRTFSVPLDDISYTNWNCADDQTRFGTGGGAAGAAQSYLLNAVQRDFIATHPGASRLQMVPTEYSDVSSTPYKTAIKSDLDPAVVVGWTGVGVIATAITDAQSAAAKSVFGHDILLWDNYPVNDYVTDRLLLGPYVGRDPGLSLNGITANPMIQPEASKIALFNVADYSWNDTGYDAQKSWQASLDELAGNDPKARQALDAFADLEYYSNIDTVQAPALAARIAAFWPKWSSGQTSAADGLGAYLKLIANLPATLAAHLPDPEFVTETTPWLDSAGAWGQAAGAALRMLVDERAGRGADALADRSQAQSYTARARSYTYVGLNGTVNVTVGDGVIDTFVTDALAEFDRWLGLAGRHVTATTSMPTYQTNTPANMVDGDDNTFFWSSRPPVAGDYVGVDLGSVRPISAVSIHMSKPSSPTDYVVGGVLEYSADGSTWTAAGTYVNSPDVEATLPAGAQARYVRLRDTGNQSTWVVVREFTVTEPAGDAFTVSGTPAGTGLAAAADGNVDTAYTAGSSPQPGDALVVTLPQPRPLDLVEVVGTGAGQVQARVGGAWRSLGTLAAGGYTELAGRGATADAIRLAWKPGSAAPSIAEVVPRYADGPAVSVEPSSADASVGDHTKVTVTLTSSGPERISGTLRVDAPSGVTASPASRAVTVLRGSQQSASVTLTGSRPGTYTVPVRFTPAHGAAVTERVTLVVHPLVSSTNVALAAQGAVATASSVEQGLAQFTPDHAIDGDAGTRWSSGYTDGEWLQVQFAAPEHLGKVVLSWETAHAAAYDLQTSTDGTTWTTAATVTGSSGGTETLWLDQSGVKYLRMQGVSRATGYGYSIYELQAYPVAA</sequence>
<dbReference type="InterPro" id="IPR017853">
    <property type="entry name" value="GH"/>
</dbReference>
<keyword evidence="4" id="KW-0732">Signal</keyword>
<dbReference type="SUPFAM" id="SSF140657">
    <property type="entry name" value="Hyaluronidase post-catalytic domain-like"/>
    <property type="match status" value="1"/>
</dbReference>
<dbReference type="InterPro" id="IPR029018">
    <property type="entry name" value="Hex-like_dom2"/>
</dbReference>
<dbReference type="Pfam" id="PF07555">
    <property type="entry name" value="NAGidase"/>
    <property type="match status" value="1"/>
</dbReference>
<gene>
    <name evidence="7" type="ORF">GCM10023322_65300</name>
</gene>
<evidence type="ECO:0000259" key="5">
    <source>
        <dbReference type="PROSITE" id="PS50022"/>
    </source>
</evidence>
<keyword evidence="8" id="KW-1185">Reference proteome</keyword>
<comment type="caution">
    <text evidence="7">The sequence shown here is derived from an EMBL/GenBank/DDBJ whole genome shotgun (WGS) entry which is preliminary data.</text>
</comment>